<name>A0A3E0DA56_9BACT</name>
<dbReference type="InterPro" id="IPR024037">
    <property type="entry name" value="Alt_ATP_synth_F1_esu"/>
</dbReference>
<dbReference type="NCBIfam" id="TIGR03166">
    <property type="entry name" value="alt_F1F0_F1_eps"/>
    <property type="match status" value="1"/>
</dbReference>
<evidence type="ECO:0000256" key="1">
    <source>
        <dbReference type="ARBA" id="ARBA00023196"/>
    </source>
</evidence>
<feature type="domain" description="ATP synthase F1 complex delta/epsilon subunit N-terminal" evidence="2">
    <location>
        <begin position="1"/>
        <end position="79"/>
    </location>
</feature>
<keyword evidence="1" id="KW-0139">CF(1)</keyword>
<organism evidence="3 4">
    <name type="scientific">Algoriphagus antarcticus</name>
    <dbReference type="NCBI Taxonomy" id="238540"/>
    <lineage>
        <taxon>Bacteria</taxon>
        <taxon>Pseudomonadati</taxon>
        <taxon>Bacteroidota</taxon>
        <taxon>Cytophagia</taxon>
        <taxon>Cytophagales</taxon>
        <taxon>Cyclobacteriaceae</taxon>
        <taxon>Algoriphagus</taxon>
    </lineage>
</organism>
<proteinExistence type="predicted"/>
<keyword evidence="4" id="KW-1185">Reference proteome</keyword>
<gene>
    <name evidence="3" type="ORF">C8N25_13115</name>
</gene>
<dbReference type="InterPro" id="IPR020546">
    <property type="entry name" value="ATP_synth_F1_dsu/esu_N"/>
</dbReference>
<dbReference type="GO" id="GO:0015986">
    <property type="term" value="P:proton motive force-driven ATP synthesis"/>
    <property type="evidence" value="ECO:0007669"/>
    <property type="project" value="InterPro"/>
</dbReference>
<sequence>MNLKILLPYKVFADIKDVKQVVMETSEGSYGLLPQRLDCVAALVPGILTYETENIHYVAVDEGVMIKAGSEVLVSVRNAVGGADLGKLGELVKSEFTKQDQLETQAKTVVAKLERGFIYSFDKFRDH</sequence>
<evidence type="ECO:0000259" key="2">
    <source>
        <dbReference type="Pfam" id="PF02823"/>
    </source>
</evidence>
<evidence type="ECO:0000313" key="4">
    <source>
        <dbReference type="Proteomes" id="UP000256405"/>
    </source>
</evidence>
<accession>A0A3E0DA56</accession>
<keyword evidence="1" id="KW-0066">ATP synthesis</keyword>
<dbReference type="Gene3D" id="2.60.15.10">
    <property type="entry name" value="F0F1 ATP synthase delta/epsilon subunit, N-terminal"/>
    <property type="match status" value="1"/>
</dbReference>
<dbReference type="GO" id="GO:0045259">
    <property type="term" value="C:proton-transporting ATP synthase complex"/>
    <property type="evidence" value="ECO:0007669"/>
    <property type="project" value="UniProtKB-KW"/>
</dbReference>
<dbReference type="RefSeq" id="WP_086540406.1">
    <property type="nucleotide sequence ID" value="NZ_MSSW01000009.1"/>
</dbReference>
<dbReference type="AlphaFoldDB" id="A0A3E0DA56"/>
<dbReference type="Proteomes" id="UP000256405">
    <property type="component" value="Unassembled WGS sequence"/>
</dbReference>
<comment type="caution">
    <text evidence="3">The sequence shown here is derived from an EMBL/GenBank/DDBJ whole genome shotgun (WGS) entry which is preliminary data.</text>
</comment>
<dbReference type="NCBIfam" id="NF004871">
    <property type="entry name" value="PRK06228.1"/>
    <property type="match status" value="1"/>
</dbReference>
<evidence type="ECO:0000313" key="3">
    <source>
        <dbReference type="EMBL" id="REG79467.1"/>
    </source>
</evidence>
<dbReference type="EMBL" id="QUNF01000031">
    <property type="protein sequence ID" value="REG79467.1"/>
    <property type="molecule type" value="Genomic_DNA"/>
</dbReference>
<dbReference type="SUPFAM" id="SSF51344">
    <property type="entry name" value="Epsilon subunit of F1F0-ATP synthase N-terminal domain"/>
    <property type="match status" value="1"/>
</dbReference>
<dbReference type="Pfam" id="PF02823">
    <property type="entry name" value="ATP-synt_DE_N"/>
    <property type="match status" value="1"/>
</dbReference>
<dbReference type="InterPro" id="IPR036771">
    <property type="entry name" value="ATPsynth_dsu/esu_N"/>
</dbReference>
<reference evidence="3 4" key="1">
    <citation type="submission" date="2018-08" db="EMBL/GenBank/DDBJ databases">
        <title>Genomic Encyclopedia of Archaeal and Bacterial Type Strains, Phase II (KMG-II): from individual species to whole genera.</title>
        <authorList>
            <person name="Goeker M."/>
        </authorList>
    </citation>
    <scope>NUCLEOTIDE SEQUENCE [LARGE SCALE GENOMIC DNA]</scope>
    <source>
        <strain evidence="3 4">DSM 15986</strain>
    </source>
</reference>
<dbReference type="OrthoDB" id="9804110at2"/>
<protein>
    <submittedName>
        <fullName evidence="3">F-type H+-transporting ATPase subunit epsilon</fullName>
    </submittedName>
</protein>